<evidence type="ECO:0000313" key="3">
    <source>
        <dbReference type="Proteomes" id="UP000261948"/>
    </source>
</evidence>
<organism evidence="2 3">
    <name type="scientific">Comamonas testosteroni</name>
    <name type="common">Pseudomonas testosteroni</name>
    <dbReference type="NCBI Taxonomy" id="285"/>
    <lineage>
        <taxon>Bacteria</taxon>
        <taxon>Pseudomonadati</taxon>
        <taxon>Pseudomonadota</taxon>
        <taxon>Betaproteobacteria</taxon>
        <taxon>Burkholderiales</taxon>
        <taxon>Comamonadaceae</taxon>
        <taxon>Comamonas</taxon>
    </lineage>
</organism>
<keyword evidence="1" id="KW-0812">Transmembrane</keyword>
<keyword evidence="3" id="KW-1185">Reference proteome</keyword>
<evidence type="ECO:0000313" key="2">
    <source>
        <dbReference type="EMBL" id="RGE43328.1"/>
    </source>
</evidence>
<keyword evidence="1" id="KW-1133">Transmembrane helix</keyword>
<dbReference type="AlphaFoldDB" id="A0A373FGR7"/>
<dbReference type="EMBL" id="QURR01000019">
    <property type="protein sequence ID" value="RGE43328.1"/>
    <property type="molecule type" value="Genomic_DNA"/>
</dbReference>
<sequence length="268" mass="30375">MSKKPMSTARATVISLIGCALLFALFHRWGGWPLNVLGTAVFGGGWAIMVFAAKSVGEDNEKTYTQIRAEVEQQPPVLRLAVAMAQPLRSYRLNMPIVLLTDSFNDYGLYMVHRLHADQYQRAQNEVQDWLDYLRSALNLAPDAPLDFVQSLPILLSGRVEPDSEVETEEQAISIVRLCERIHTLLCAIEVDAISVELGQSQLRPLVEQVQQRYTSWEDYARELKLGKWTYMRKNLSGITAQTVHFKDLLGSRMSPWQLTDIQLKLPS</sequence>
<protein>
    <submittedName>
        <fullName evidence="2">DUF1266 domain-containing protein</fullName>
    </submittedName>
</protein>
<dbReference type="OrthoDB" id="8899383at2"/>
<feature type="transmembrane region" description="Helical" evidence="1">
    <location>
        <begin position="7"/>
        <end position="26"/>
    </location>
</feature>
<reference evidence="2 3" key="1">
    <citation type="submission" date="2018-08" db="EMBL/GenBank/DDBJ databases">
        <title>Comamonas testosteroni strain SWCO2.</title>
        <authorList>
            <person name="Jiang N."/>
            <person name="Zhang X.Z."/>
        </authorList>
    </citation>
    <scope>NUCLEOTIDE SEQUENCE [LARGE SCALE GENOMIC DNA]</scope>
    <source>
        <strain evidence="2 3">SWCO2</strain>
    </source>
</reference>
<accession>A0A373FGR7</accession>
<gene>
    <name evidence="2" type="ORF">DZC30_15155</name>
</gene>
<comment type="caution">
    <text evidence="2">The sequence shown here is derived from an EMBL/GenBank/DDBJ whole genome shotgun (WGS) entry which is preliminary data.</text>
</comment>
<proteinExistence type="predicted"/>
<keyword evidence="1" id="KW-0472">Membrane</keyword>
<evidence type="ECO:0000256" key="1">
    <source>
        <dbReference type="SAM" id="Phobius"/>
    </source>
</evidence>
<name>A0A373FGR7_COMTE</name>
<feature type="transmembrane region" description="Helical" evidence="1">
    <location>
        <begin position="32"/>
        <end position="53"/>
    </location>
</feature>
<dbReference type="Proteomes" id="UP000261948">
    <property type="component" value="Unassembled WGS sequence"/>
</dbReference>